<keyword evidence="12" id="KW-1185">Reference proteome</keyword>
<dbReference type="InterPro" id="IPR000515">
    <property type="entry name" value="MetI-like"/>
</dbReference>
<dbReference type="GO" id="GO:0015031">
    <property type="term" value="P:protein transport"/>
    <property type="evidence" value="ECO:0007669"/>
    <property type="project" value="UniProtKB-KW"/>
</dbReference>
<protein>
    <submittedName>
        <fullName evidence="11">ABC transporter permease</fullName>
    </submittedName>
</protein>
<keyword evidence="8 9" id="KW-0472">Membrane</keyword>
<feature type="transmembrane region" description="Helical" evidence="9">
    <location>
        <begin position="62"/>
        <end position="87"/>
    </location>
</feature>
<proteinExistence type="inferred from homology"/>
<keyword evidence="6" id="KW-0653">Protein transport</keyword>
<keyword evidence="5" id="KW-0571">Peptide transport</keyword>
<dbReference type="GO" id="GO:0005886">
    <property type="term" value="C:plasma membrane"/>
    <property type="evidence" value="ECO:0007669"/>
    <property type="project" value="UniProtKB-SubCell"/>
</dbReference>
<evidence type="ECO:0000256" key="1">
    <source>
        <dbReference type="ARBA" id="ARBA00004651"/>
    </source>
</evidence>
<feature type="transmembrane region" description="Helical" evidence="9">
    <location>
        <begin position="154"/>
        <end position="174"/>
    </location>
</feature>
<keyword evidence="3" id="KW-1003">Cell membrane</keyword>
<keyword evidence="4 9" id="KW-0812">Transmembrane</keyword>
<evidence type="ECO:0000256" key="5">
    <source>
        <dbReference type="ARBA" id="ARBA00022856"/>
    </source>
</evidence>
<feature type="transmembrane region" description="Helical" evidence="9">
    <location>
        <begin position="180"/>
        <end position="206"/>
    </location>
</feature>
<evidence type="ECO:0000313" key="12">
    <source>
        <dbReference type="Proteomes" id="UP000766595"/>
    </source>
</evidence>
<accession>A0A947D5Y0</accession>
<keyword evidence="2 9" id="KW-0813">Transport</keyword>
<evidence type="ECO:0000256" key="2">
    <source>
        <dbReference type="ARBA" id="ARBA00022448"/>
    </source>
</evidence>
<evidence type="ECO:0000256" key="7">
    <source>
        <dbReference type="ARBA" id="ARBA00022989"/>
    </source>
</evidence>
<organism evidence="11 12">
    <name type="scientific">Prosthecodimorpha staleyi</name>
    <dbReference type="NCBI Taxonomy" id="2840188"/>
    <lineage>
        <taxon>Bacteria</taxon>
        <taxon>Pseudomonadati</taxon>
        <taxon>Pseudomonadota</taxon>
        <taxon>Alphaproteobacteria</taxon>
        <taxon>Hyphomicrobiales</taxon>
        <taxon>Ancalomicrobiaceae</taxon>
        <taxon>Prosthecodimorpha</taxon>
    </lineage>
</organism>
<evidence type="ECO:0000256" key="6">
    <source>
        <dbReference type="ARBA" id="ARBA00022927"/>
    </source>
</evidence>
<dbReference type="Pfam" id="PF00528">
    <property type="entry name" value="BPD_transp_1"/>
    <property type="match status" value="1"/>
</dbReference>
<reference evidence="11 12" key="1">
    <citation type="submission" date="2021-06" db="EMBL/GenBank/DDBJ databases">
        <authorList>
            <person name="Grouzdev D.S."/>
            <person name="Koziaeva V."/>
        </authorList>
    </citation>
    <scope>NUCLEOTIDE SEQUENCE [LARGE SCALE GENOMIC DNA]</scope>
    <source>
        <strain evidence="11 12">22</strain>
    </source>
</reference>
<dbReference type="SUPFAM" id="SSF161098">
    <property type="entry name" value="MetI-like"/>
    <property type="match status" value="1"/>
</dbReference>
<dbReference type="PANTHER" id="PTHR43386:SF1">
    <property type="entry name" value="D,D-DIPEPTIDE TRANSPORT SYSTEM PERMEASE PROTEIN DDPC-RELATED"/>
    <property type="match status" value="1"/>
</dbReference>
<evidence type="ECO:0000256" key="8">
    <source>
        <dbReference type="ARBA" id="ARBA00023136"/>
    </source>
</evidence>
<dbReference type="CDD" id="cd06261">
    <property type="entry name" value="TM_PBP2"/>
    <property type="match status" value="1"/>
</dbReference>
<dbReference type="InterPro" id="IPR025966">
    <property type="entry name" value="OppC_N"/>
</dbReference>
<comment type="similarity">
    <text evidence="9">Belongs to the binding-protein-dependent transport system permease family.</text>
</comment>
<dbReference type="GO" id="GO:0055085">
    <property type="term" value="P:transmembrane transport"/>
    <property type="evidence" value="ECO:0007669"/>
    <property type="project" value="InterPro"/>
</dbReference>
<dbReference type="GO" id="GO:0015833">
    <property type="term" value="P:peptide transport"/>
    <property type="evidence" value="ECO:0007669"/>
    <property type="project" value="UniProtKB-KW"/>
</dbReference>
<evidence type="ECO:0000313" key="11">
    <source>
        <dbReference type="EMBL" id="MBT9290933.1"/>
    </source>
</evidence>
<dbReference type="InterPro" id="IPR050366">
    <property type="entry name" value="BP-dependent_transpt_permease"/>
</dbReference>
<dbReference type="PROSITE" id="PS50928">
    <property type="entry name" value="ABC_TM1"/>
    <property type="match status" value="1"/>
</dbReference>
<feature type="transmembrane region" description="Helical" evidence="9">
    <location>
        <begin position="126"/>
        <end position="147"/>
    </location>
</feature>
<evidence type="ECO:0000256" key="4">
    <source>
        <dbReference type="ARBA" id="ARBA00022692"/>
    </source>
</evidence>
<name>A0A947D5Y0_9HYPH</name>
<feature type="transmembrane region" description="Helical" evidence="9">
    <location>
        <begin position="227"/>
        <end position="248"/>
    </location>
</feature>
<evidence type="ECO:0000256" key="9">
    <source>
        <dbReference type="RuleBase" id="RU363032"/>
    </source>
</evidence>
<dbReference type="Pfam" id="PF12911">
    <property type="entry name" value="OppC_N"/>
    <property type="match status" value="1"/>
</dbReference>
<comment type="caution">
    <text evidence="11">The sequence shown here is derived from an EMBL/GenBank/DDBJ whole genome shotgun (WGS) entry which is preliminary data.</text>
</comment>
<dbReference type="PANTHER" id="PTHR43386">
    <property type="entry name" value="OLIGOPEPTIDE TRANSPORT SYSTEM PERMEASE PROTEIN APPC"/>
    <property type="match status" value="1"/>
</dbReference>
<gene>
    <name evidence="11" type="ORF">KL771_15810</name>
</gene>
<dbReference type="EMBL" id="JAHHZF010000007">
    <property type="protein sequence ID" value="MBT9290933.1"/>
    <property type="molecule type" value="Genomic_DNA"/>
</dbReference>
<evidence type="ECO:0000256" key="3">
    <source>
        <dbReference type="ARBA" id="ARBA00022475"/>
    </source>
</evidence>
<dbReference type="Proteomes" id="UP000766595">
    <property type="component" value="Unassembled WGS sequence"/>
</dbReference>
<keyword evidence="7 9" id="KW-1133">Transmembrane helix</keyword>
<feature type="domain" description="ABC transmembrane type-1" evidence="10">
    <location>
        <begin position="60"/>
        <end position="249"/>
    </location>
</feature>
<evidence type="ECO:0000259" key="10">
    <source>
        <dbReference type="PROSITE" id="PS50928"/>
    </source>
</evidence>
<comment type="subcellular location">
    <subcellularLocation>
        <location evidence="1 9">Cell membrane</location>
        <topology evidence="1 9">Multi-pass membrane protein</topology>
    </subcellularLocation>
</comment>
<dbReference type="Gene3D" id="1.10.3720.10">
    <property type="entry name" value="MetI-like"/>
    <property type="match status" value="1"/>
</dbReference>
<dbReference type="AlphaFoldDB" id="A0A947D5Y0"/>
<dbReference type="InterPro" id="IPR035906">
    <property type="entry name" value="MetI-like_sf"/>
</dbReference>
<sequence length="263" mass="27400">MIGLTLVGVLVLSAAFADVLAPHSPIKMGVGKRFLPPSLAYPLGTDEFGRDLFSRMLHGSRLTLMIGAIAVGISMTAGLLVGLVAAYRGGWTERVLMRLTDVLLSFTETLIALACVAVLGPSLTNAMIAVGLAGIPFYARTCHSAVLVERSKPYFEASVAAGAGHVRLVFLHLLPNVLPTMIVVATLGISGAILAAAGLSFLGLGAQPPQPEWGAMLSGARDYMNRAPWLMAIPGIAIALTVLGFNLLGDALRSALDPRETGS</sequence>